<keyword evidence="2" id="KW-0507">mRNA processing</keyword>
<dbReference type="GO" id="GO:0000398">
    <property type="term" value="P:mRNA splicing, via spliceosome"/>
    <property type="evidence" value="ECO:0007669"/>
    <property type="project" value="TreeGrafter"/>
</dbReference>
<dbReference type="AlphaFoldDB" id="A0A835YNB5"/>
<dbReference type="Pfam" id="PF00076">
    <property type="entry name" value="RRM_1"/>
    <property type="match status" value="1"/>
</dbReference>
<dbReference type="GO" id="GO:0005654">
    <property type="term" value="C:nucleoplasm"/>
    <property type="evidence" value="ECO:0007669"/>
    <property type="project" value="TreeGrafter"/>
</dbReference>
<dbReference type="PROSITE" id="PS50102">
    <property type="entry name" value="RRM"/>
    <property type="match status" value="1"/>
</dbReference>
<dbReference type="InterPro" id="IPR035979">
    <property type="entry name" value="RBD_domain_sf"/>
</dbReference>
<dbReference type="EMBL" id="JAFCMP010000515">
    <property type="protein sequence ID" value="KAG5178410.1"/>
    <property type="molecule type" value="Genomic_DNA"/>
</dbReference>
<evidence type="ECO:0000256" key="4">
    <source>
        <dbReference type="ARBA" id="ARBA00023187"/>
    </source>
</evidence>
<comment type="subcellular location">
    <subcellularLocation>
        <location evidence="1">Nucleus</location>
    </subcellularLocation>
</comment>
<dbReference type="InterPro" id="IPR034201">
    <property type="entry name" value="RNPS1_RRM"/>
</dbReference>
<evidence type="ECO:0000256" key="5">
    <source>
        <dbReference type="ARBA" id="ARBA00023242"/>
    </source>
</evidence>
<keyword evidence="9" id="KW-1185">Reference proteome</keyword>
<protein>
    <recommendedName>
        <fullName evidence="7">RRM domain-containing protein</fullName>
    </recommendedName>
</protein>
<keyword evidence="5" id="KW-0539">Nucleus</keyword>
<dbReference type="GO" id="GO:0003723">
    <property type="term" value="F:RNA binding"/>
    <property type="evidence" value="ECO:0007669"/>
    <property type="project" value="UniProtKB-UniRule"/>
</dbReference>
<evidence type="ECO:0000256" key="3">
    <source>
        <dbReference type="ARBA" id="ARBA00022884"/>
    </source>
</evidence>
<evidence type="ECO:0000256" key="6">
    <source>
        <dbReference type="PROSITE-ProRule" id="PRU00176"/>
    </source>
</evidence>
<dbReference type="Proteomes" id="UP000664859">
    <property type="component" value="Unassembled WGS sequence"/>
</dbReference>
<sequence>VLHVSNLTRNVKAAHLQEIFGCYGTVAKVELAIDKKLGLPKGYAFVEFSNRTDAEQAQLYLDGGQLDGNYVKVAF</sequence>
<proteinExistence type="predicted"/>
<dbReference type="OrthoDB" id="252020at2759"/>
<dbReference type="SUPFAM" id="SSF54928">
    <property type="entry name" value="RNA-binding domain, RBD"/>
    <property type="match status" value="1"/>
</dbReference>
<dbReference type="Gene3D" id="3.30.70.330">
    <property type="match status" value="1"/>
</dbReference>
<keyword evidence="3 6" id="KW-0694">RNA-binding</keyword>
<dbReference type="InterPro" id="IPR000504">
    <property type="entry name" value="RRM_dom"/>
</dbReference>
<organism evidence="8 9">
    <name type="scientific">Tribonema minus</name>
    <dbReference type="NCBI Taxonomy" id="303371"/>
    <lineage>
        <taxon>Eukaryota</taxon>
        <taxon>Sar</taxon>
        <taxon>Stramenopiles</taxon>
        <taxon>Ochrophyta</taxon>
        <taxon>PX clade</taxon>
        <taxon>Xanthophyceae</taxon>
        <taxon>Tribonematales</taxon>
        <taxon>Tribonemataceae</taxon>
        <taxon>Tribonema</taxon>
    </lineage>
</organism>
<evidence type="ECO:0000313" key="8">
    <source>
        <dbReference type="EMBL" id="KAG5178410.1"/>
    </source>
</evidence>
<evidence type="ECO:0000259" key="7">
    <source>
        <dbReference type="PROSITE" id="PS50102"/>
    </source>
</evidence>
<dbReference type="PANTHER" id="PTHR15481">
    <property type="entry name" value="RIBONUCLEIC ACID BINDING PROTEIN S1"/>
    <property type="match status" value="1"/>
</dbReference>
<dbReference type="SMART" id="SM00360">
    <property type="entry name" value="RRM"/>
    <property type="match status" value="1"/>
</dbReference>
<reference evidence="8" key="1">
    <citation type="submission" date="2021-02" db="EMBL/GenBank/DDBJ databases">
        <title>First Annotated Genome of the Yellow-green Alga Tribonema minus.</title>
        <authorList>
            <person name="Mahan K.M."/>
        </authorList>
    </citation>
    <scope>NUCLEOTIDE SEQUENCE</scope>
    <source>
        <strain evidence="8">UTEX B ZZ1240</strain>
    </source>
</reference>
<dbReference type="GO" id="GO:0061574">
    <property type="term" value="C:ASAP complex"/>
    <property type="evidence" value="ECO:0007669"/>
    <property type="project" value="TreeGrafter"/>
</dbReference>
<feature type="non-terminal residue" evidence="8">
    <location>
        <position position="1"/>
    </location>
</feature>
<evidence type="ECO:0000256" key="2">
    <source>
        <dbReference type="ARBA" id="ARBA00022664"/>
    </source>
</evidence>
<evidence type="ECO:0000313" key="9">
    <source>
        <dbReference type="Proteomes" id="UP000664859"/>
    </source>
</evidence>
<accession>A0A835YNB5</accession>
<dbReference type="InterPro" id="IPR012677">
    <property type="entry name" value="Nucleotide-bd_a/b_plait_sf"/>
</dbReference>
<comment type="caution">
    <text evidence="8">The sequence shown here is derived from an EMBL/GenBank/DDBJ whole genome shotgun (WGS) entry which is preliminary data.</text>
</comment>
<evidence type="ECO:0000256" key="1">
    <source>
        <dbReference type="ARBA" id="ARBA00004123"/>
    </source>
</evidence>
<feature type="non-terminal residue" evidence="8">
    <location>
        <position position="75"/>
    </location>
</feature>
<dbReference type="PANTHER" id="PTHR15481:SF0">
    <property type="entry name" value="LD23870P-RELATED"/>
    <property type="match status" value="1"/>
</dbReference>
<keyword evidence="4" id="KW-0508">mRNA splicing</keyword>
<gene>
    <name evidence="8" type="ORF">JKP88DRAFT_148702</name>
</gene>
<dbReference type="CDD" id="cd12365">
    <property type="entry name" value="RRM_RNPS1"/>
    <property type="match status" value="1"/>
</dbReference>
<dbReference type="GO" id="GO:0005737">
    <property type="term" value="C:cytoplasm"/>
    <property type="evidence" value="ECO:0007669"/>
    <property type="project" value="TreeGrafter"/>
</dbReference>
<name>A0A835YNB5_9STRA</name>
<feature type="domain" description="RRM" evidence="7">
    <location>
        <begin position="1"/>
        <end position="75"/>
    </location>
</feature>